<comment type="caution">
    <text evidence="2">The sequence shown here is derived from an EMBL/GenBank/DDBJ whole genome shotgun (WGS) entry which is preliminary data.</text>
</comment>
<accession>A0AAE3DSV4</accession>
<name>A0AAE3DSV4_9FIRM</name>
<evidence type="ECO:0000259" key="1">
    <source>
        <dbReference type="Pfam" id="PF00144"/>
    </source>
</evidence>
<dbReference type="AlphaFoldDB" id="A0AAE3DSV4"/>
<dbReference type="InterPro" id="IPR001466">
    <property type="entry name" value="Beta-lactam-related"/>
</dbReference>
<dbReference type="Pfam" id="PF00144">
    <property type="entry name" value="Beta-lactamase"/>
    <property type="match status" value="1"/>
</dbReference>
<protein>
    <submittedName>
        <fullName evidence="2">Beta-lactamase family protein</fullName>
    </submittedName>
</protein>
<organism evidence="2 3">
    <name type="scientific">Fusicatenibacter faecihominis</name>
    <dbReference type="NCBI Taxonomy" id="2881276"/>
    <lineage>
        <taxon>Bacteria</taxon>
        <taxon>Bacillati</taxon>
        <taxon>Bacillota</taxon>
        <taxon>Clostridia</taxon>
        <taxon>Lachnospirales</taxon>
        <taxon>Lachnospiraceae</taxon>
        <taxon>Fusicatenibacter</taxon>
    </lineage>
</organism>
<dbReference type="EMBL" id="JAJEPR010000012">
    <property type="protein sequence ID" value="MCC2189932.1"/>
    <property type="molecule type" value="Genomic_DNA"/>
</dbReference>
<dbReference type="Proteomes" id="UP001197875">
    <property type="component" value="Unassembled WGS sequence"/>
</dbReference>
<dbReference type="Gene3D" id="3.40.710.10">
    <property type="entry name" value="DD-peptidase/beta-lactamase superfamily"/>
    <property type="match status" value="1"/>
</dbReference>
<gene>
    <name evidence="2" type="ORF">LKD71_08955</name>
</gene>
<dbReference type="SUPFAM" id="SSF56601">
    <property type="entry name" value="beta-lactamase/transpeptidase-like"/>
    <property type="match status" value="1"/>
</dbReference>
<keyword evidence="3" id="KW-1185">Reference proteome</keyword>
<dbReference type="RefSeq" id="WP_227615140.1">
    <property type="nucleotide sequence ID" value="NZ_JAJEPR010000012.1"/>
</dbReference>
<dbReference type="InterPro" id="IPR050789">
    <property type="entry name" value="Diverse_Enzym_Activities"/>
</dbReference>
<evidence type="ECO:0000313" key="2">
    <source>
        <dbReference type="EMBL" id="MCC2189932.1"/>
    </source>
</evidence>
<dbReference type="PANTHER" id="PTHR43283">
    <property type="entry name" value="BETA-LACTAMASE-RELATED"/>
    <property type="match status" value="1"/>
</dbReference>
<evidence type="ECO:0000313" key="3">
    <source>
        <dbReference type="Proteomes" id="UP001197875"/>
    </source>
</evidence>
<dbReference type="PANTHER" id="PTHR43283:SF3">
    <property type="entry name" value="BETA-LACTAMASE FAMILY PROTEIN (AFU_ORTHOLOGUE AFUA_5G07500)"/>
    <property type="match status" value="1"/>
</dbReference>
<reference evidence="2 3" key="1">
    <citation type="submission" date="2021-10" db="EMBL/GenBank/DDBJ databases">
        <title>Anaerobic single-cell dispensing facilitates the cultivation of human gut bacteria.</title>
        <authorList>
            <person name="Afrizal A."/>
        </authorList>
    </citation>
    <scope>NUCLEOTIDE SEQUENCE [LARGE SCALE GENOMIC DNA]</scope>
    <source>
        <strain evidence="2 3">CLA-AA-H277</strain>
    </source>
</reference>
<dbReference type="InterPro" id="IPR012338">
    <property type="entry name" value="Beta-lactam/transpept-like"/>
</dbReference>
<feature type="domain" description="Beta-lactamase-related" evidence="1">
    <location>
        <begin position="10"/>
        <end position="372"/>
    </location>
</feature>
<proteinExistence type="predicted"/>
<sequence>MKKQKFAKIQEVLTEMAESGGAAGGNCLIFRHGEECCYYEAGYADLEKRIPIKRDTIFRLYSMTKPMTAVGAMLLVQDGKLDLLAPVSRFLPSFGNPQVSENGKLRPALREIQVRDLLNMTSGCSYNGDANQTEVETTSLIEEIKSRMDGENPLSTREIAERLGKIPLAFDPGTTFRYGMSADILGAVIEVVSGKRFGEFLKERIFEPLGMVDTGFFVPPEKQSRLAQTYEQQKDGLYLYTGCHLGISSRMEREPAYEAGGAGLVTTVDDWLKFCRMLLNKGTLDGVRILTEPMVDFLAEGVITEEQRKGMRGWEELAGYSYGNLMRKLTEPEHAATLGSYGEYGWDGWLGPYMSVAPGKDLIILVMEQLTGAGTSTYTRRIRNIVYSEI</sequence>